<evidence type="ECO:0000313" key="2">
    <source>
        <dbReference type="EMBL" id="HIU52906.1"/>
    </source>
</evidence>
<dbReference type="EMBL" id="DVNC01000021">
    <property type="protein sequence ID" value="HIU52906.1"/>
    <property type="molecule type" value="Genomic_DNA"/>
</dbReference>
<proteinExistence type="predicted"/>
<dbReference type="GO" id="GO:0000155">
    <property type="term" value="F:phosphorelay sensor kinase activity"/>
    <property type="evidence" value="ECO:0007669"/>
    <property type="project" value="InterPro"/>
</dbReference>
<feature type="domain" description="HPr kinase/phosphorylase C-terminal" evidence="1">
    <location>
        <begin position="3"/>
        <end position="120"/>
    </location>
</feature>
<evidence type="ECO:0000259" key="1">
    <source>
        <dbReference type="Pfam" id="PF07475"/>
    </source>
</evidence>
<keyword evidence="2" id="KW-0418">Kinase</keyword>
<name>A0A9D1M3B4_9PROT</name>
<dbReference type="CDD" id="cd01918">
    <property type="entry name" value="HprK_C"/>
    <property type="match status" value="1"/>
</dbReference>
<dbReference type="InterPro" id="IPR027417">
    <property type="entry name" value="P-loop_NTPase"/>
</dbReference>
<dbReference type="AlphaFoldDB" id="A0A9D1M3B4"/>
<dbReference type="SUPFAM" id="SSF53795">
    <property type="entry name" value="PEP carboxykinase-like"/>
    <property type="match status" value="1"/>
</dbReference>
<dbReference type="PANTHER" id="PTHR30305">
    <property type="entry name" value="PROTEIN YJDM-RELATED"/>
    <property type="match status" value="1"/>
</dbReference>
<comment type="caution">
    <text evidence="2">The sequence shown here is derived from an EMBL/GenBank/DDBJ whole genome shotgun (WGS) entry which is preliminary data.</text>
</comment>
<dbReference type="PANTHER" id="PTHR30305:SF1">
    <property type="entry name" value="HPR KINASE_PHOSPHORYLASE"/>
    <property type="match status" value="1"/>
</dbReference>
<dbReference type="Gene3D" id="3.40.50.300">
    <property type="entry name" value="P-loop containing nucleotide triphosphate hydrolases"/>
    <property type="match status" value="1"/>
</dbReference>
<reference evidence="2" key="1">
    <citation type="submission" date="2020-10" db="EMBL/GenBank/DDBJ databases">
        <authorList>
            <person name="Gilroy R."/>
        </authorList>
    </citation>
    <scope>NUCLEOTIDE SEQUENCE</scope>
    <source>
        <strain evidence="2">ChiW3-316</strain>
    </source>
</reference>
<keyword evidence="2" id="KW-0808">Transferase</keyword>
<dbReference type="InterPro" id="IPR011104">
    <property type="entry name" value="Hpr_kin/Pase_C"/>
</dbReference>
<gene>
    <name evidence="2" type="ORF">IAD20_02375</name>
</gene>
<accession>A0A9D1M3B4</accession>
<dbReference type="GO" id="GO:0006109">
    <property type="term" value="P:regulation of carbohydrate metabolic process"/>
    <property type="evidence" value="ECO:0007669"/>
    <property type="project" value="InterPro"/>
</dbReference>
<protein>
    <submittedName>
        <fullName evidence="2">HPr kinase/phosphatase C-terminal domain-containing protein</fullName>
    </submittedName>
</protein>
<organism evidence="2 3">
    <name type="scientific">Candidatus Scatocola faecipullorum</name>
    <dbReference type="NCBI Taxonomy" id="2840917"/>
    <lineage>
        <taxon>Bacteria</taxon>
        <taxon>Pseudomonadati</taxon>
        <taxon>Pseudomonadota</taxon>
        <taxon>Alphaproteobacteria</taxon>
        <taxon>Rhodospirillales</taxon>
        <taxon>Rhodospirillaceae</taxon>
        <taxon>Rhodospirillaceae incertae sedis</taxon>
        <taxon>Candidatus Scatocola</taxon>
    </lineage>
</organism>
<dbReference type="Proteomes" id="UP000824107">
    <property type="component" value="Unassembled WGS sequence"/>
</dbReference>
<dbReference type="Pfam" id="PF07475">
    <property type="entry name" value="Hpr_kinase_C"/>
    <property type="match status" value="1"/>
</dbReference>
<evidence type="ECO:0000313" key="3">
    <source>
        <dbReference type="Proteomes" id="UP000824107"/>
    </source>
</evidence>
<reference evidence="2" key="2">
    <citation type="journal article" date="2021" name="PeerJ">
        <title>Extensive microbial diversity within the chicken gut microbiome revealed by metagenomics and culture.</title>
        <authorList>
            <person name="Gilroy R."/>
            <person name="Ravi A."/>
            <person name="Getino M."/>
            <person name="Pursley I."/>
            <person name="Horton D.L."/>
            <person name="Alikhan N.F."/>
            <person name="Baker D."/>
            <person name="Gharbi K."/>
            <person name="Hall N."/>
            <person name="Watson M."/>
            <person name="Adriaenssens E.M."/>
            <person name="Foster-Nyarko E."/>
            <person name="Jarju S."/>
            <person name="Secka A."/>
            <person name="Antonio M."/>
            <person name="Oren A."/>
            <person name="Chaudhuri R.R."/>
            <person name="La Ragione R."/>
            <person name="Hildebrand F."/>
            <person name="Pallen M.J."/>
        </authorList>
    </citation>
    <scope>NUCLEOTIDE SEQUENCE</scope>
    <source>
        <strain evidence="2">ChiW3-316</strain>
    </source>
</reference>
<sequence length="139" mass="14950">MINIHATCIALGSKGILLTGSSGSGKSDLALRMIKGQGAVLVADDRTDIIFEKNKLIACCPAEIKGLLEVRGIGIIKLPPQEKTEVSLLVELVENPAAIERLPQSETAELCGVKIKKIKLYPFEMSAVYKLKLACDENS</sequence>
<dbReference type="GO" id="GO:0005524">
    <property type="term" value="F:ATP binding"/>
    <property type="evidence" value="ECO:0007669"/>
    <property type="project" value="InterPro"/>
</dbReference>